<proteinExistence type="inferred from homology"/>
<evidence type="ECO:0000313" key="9">
    <source>
        <dbReference type="EMBL" id="PZG15449.1"/>
    </source>
</evidence>
<feature type="transmembrane region" description="Helical" evidence="7">
    <location>
        <begin position="69"/>
        <end position="92"/>
    </location>
</feature>
<keyword evidence="3" id="KW-1003">Cell membrane</keyword>
<keyword evidence="6 7" id="KW-0472">Membrane</keyword>
<dbReference type="CDD" id="cd06261">
    <property type="entry name" value="TM_PBP2"/>
    <property type="match status" value="1"/>
</dbReference>
<feature type="transmembrane region" description="Helical" evidence="7">
    <location>
        <begin position="12"/>
        <end position="33"/>
    </location>
</feature>
<evidence type="ECO:0000256" key="5">
    <source>
        <dbReference type="ARBA" id="ARBA00022989"/>
    </source>
</evidence>
<dbReference type="Proteomes" id="UP000249304">
    <property type="component" value="Unassembled WGS sequence"/>
</dbReference>
<evidence type="ECO:0000256" key="4">
    <source>
        <dbReference type="ARBA" id="ARBA00022692"/>
    </source>
</evidence>
<dbReference type="AlphaFoldDB" id="A0A2W2EEZ1"/>
<feature type="transmembrane region" description="Helical" evidence="7">
    <location>
        <begin position="138"/>
        <end position="160"/>
    </location>
</feature>
<accession>A0A2W2EEZ1</accession>
<dbReference type="PANTHER" id="PTHR43744:SF8">
    <property type="entry name" value="SN-GLYCEROL-3-PHOSPHATE TRANSPORT SYSTEM PERMEASE PROTEIN UGPE"/>
    <property type="match status" value="1"/>
</dbReference>
<dbReference type="InterPro" id="IPR035906">
    <property type="entry name" value="MetI-like_sf"/>
</dbReference>
<evidence type="ECO:0000256" key="6">
    <source>
        <dbReference type="ARBA" id="ARBA00023136"/>
    </source>
</evidence>
<dbReference type="EMBL" id="POUD01000105">
    <property type="protein sequence ID" value="PZG15449.1"/>
    <property type="molecule type" value="Genomic_DNA"/>
</dbReference>
<name>A0A2W2EEZ1_9ACTN</name>
<evidence type="ECO:0000259" key="8">
    <source>
        <dbReference type="PROSITE" id="PS50928"/>
    </source>
</evidence>
<comment type="caution">
    <text evidence="9">The sequence shown here is derived from an EMBL/GenBank/DDBJ whole genome shotgun (WGS) entry which is preliminary data.</text>
</comment>
<dbReference type="GO" id="GO:0055085">
    <property type="term" value="P:transmembrane transport"/>
    <property type="evidence" value="ECO:0007669"/>
    <property type="project" value="InterPro"/>
</dbReference>
<dbReference type="GO" id="GO:0005886">
    <property type="term" value="C:plasma membrane"/>
    <property type="evidence" value="ECO:0007669"/>
    <property type="project" value="UniProtKB-SubCell"/>
</dbReference>
<comment type="similarity">
    <text evidence="7">Belongs to the binding-protein-dependent transport system permease family.</text>
</comment>
<organism evidence="9 10">
    <name type="scientific">Nonomuraea aridisoli</name>
    <dbReference type="NCBI Taxonomy" id="2070368"/>
    <lineage>
        <taxon>Bacteria</taxon>
        <taxon>Bacillati</taxon>
        <taxon>Actinomycetota</taxon>
        <taxon>Actinomycetes</taxon>
        <taxon>Streptosporangiales</taxon>
        <taxon>Streptosporangiaceae</taxon>
        <taxon>Nonomuraea</taxon>
    </lineage>
</organism>
<feature type="domain" description="ABC transmembrane type-1" evidence="8">
    <location>
        <begin position="69"/>
        <end position="261"/>
    </location>
</feature>
<dbReference type="Gene3D" id="1.10.3720.10">
    <property type="entry name" value="MetI-like"/>
    <property type="match status" value="1"/>
</dbReference>
<dbReference type="PROSITE" id="PS50928">
    <property type="entry name" value="ABC_TM1"/>
    <property type="match status" value="1"/>
</dbReference>
<keyword evidence="4 7" id="KW-0812">Transmembrane</keyword>
<dbReference type="InterPro" id="IPR000515">
    <property type="entry name" value="MetI-like"/>
</dbReference>
<dbReference type="OrthoDB" id="61122at2"/>
<gene>
    <name evidence="9" type="ORF">C1J01_24060</name>
</gene>
<comment type="subcellular location">
    <subcellularLocation>
        <location evidence="1 7">Cell membrane</location>
        <topology evidence="1 7">Multi-pass membrane protein</topology>
    </subcellularLocation>
</comment>
<protein>
    <submittedName>
        <fullName evidence="9">Sugar ABC transporter permease</fullName>
    </submittedName>
</protein>
<dbReference type="SUPFAM" id="SSF161098">
    <property type="entry name" value="MetI-like"/>
    <property type="match status" value="1"/>
</dbReference>
<dbReference type="Pfam" id="PF00528">
    <property type="entry name" value="BPD_transp_1"/>
    <property type="match status" value="1"/>
</dbReference>
<feature type="transmembrane region" description="Helical" evidence="7">
    <location>
        <begin position="104"/>
        <end position="126"/>
    </location>
</feature>
<dbReference type="PANTHER" id="PTHR43744">
    <property type="entry name" value="ABC TRANSPORTER PERMEASE PROTEIN MG189-RELATED-RELATED"/>
    <property type="match status" value="1"/>
</dbReference>
<reference evidence="9 10" key="1">
    <citation type="submission" date="2018-01" db="EMBL/GenBank/DDBJ databases">
        <title>Draft genome sequence of Nonomuraea sp. KC333.</title>
        <authorList>
            <person name="Sahin N."/>
            <person name="Saygin H."/>
            <person name="Ay H."/>
        </authorList>
    </citation>
    <scope>NUCLEOTIDE SEQUENCE [LARGE SCALE GENOMIC DNA]</scope>
    <source>
        <strain evidence="9 10">KC333</strain>
    </source>
</reference>
<evidence type="ECO:0000256" key="2">
    <source>
        <dbReference type="ARBA" id="ARBA00022448"/>
    </source>
</evidence>
<evidence type="ECO:0000256" key="1">
    <source>
        <dbReference type="ARBA" id="ARBA00004651"/>
    </source>
</evidence>
<keyword evidence="2 7" id="KW-0813">Transport</keyword>
<keyword evidence="5 7" id="KW-1133">Transmembrane helix</keyword>
<feature type="transmembrane region" description="Helical" evidence="7">
    <location>
        <begin position="181"/>
        <end position="206"/>
    </location>
</feature>
<sequence length="276" mass="30738">MVSRRSQTMSYVVLLLFAAFAIYPFISTTLVAFNAPDVAVSGLAIPREWSLDSFISAWNNPDAGIGRSLLNSILLSVSVVVVSVFFSILTGYAFGTMRFFGSKLLFPLFILGLIVPYEATVIPLYYQFRTLNLTDTYWSMILPCIGGSMAFGTFWMTSFFKSFPKELLEAARTDGSNRWHTLWRVIVPTAASPIFALATILFIWTWNNLLLAVVMITQPELRMVPAALNYFVGLQYGSNYQITCAAAIMVALPVMIIYYVLQRRYGADVLAGSLKG</sequence>
<evidence type="ECO:0000256" key="3">
    <source>
        <dbReference type="ARBA" id="ARBA00022475"/>
    </source>
</evidence>
<evidence type="ECO:0000256" key="7">
    <source>
        <dbReference type="RuleBase" id="RU363032"/>
    </source>
</evidence>
<evidence type="ECO:0000313" key="10">
    <source>
        <dbReference type="Proteomes" id="UP000249304"/>
    </source>
</evidence>
<feature type="transmembrane region" description="Helical" evidence="7">
    <location>
        <begin position="240"/>
        <end position="261"/>
    </location>
</feature>
<keyword evidence="10" id="KW-1185">Reference proteome</keyword>